<dbReference type="OrthoDB" id="3232854at2"/>
<accession>A0A2M9HBC6</accession>
<dbReference type="Proteomes" id="UP000229095">
    <property type="component" value="Unassembled WGS sequence"/>
</dbReference>
<sequence length="247" mass="26583">MVTYHAGEDNRRSHRGMRRRANPWNPLCAIAGILVVLAGLAVAIRGIAPQMVPVVKDQTLTTWTIVAGVLAVLTLILVILARVTAPAGRRRSGASSWGILAIVLALLMMCAGLVTSNLFSEGVVKPEVRDEAPISNTEEMQSGVEGVFGACTTKWQSVNASQYPGVKAIYLCKQTRVAYAIFDNTSAIGLYKAPLATQASKLLDQYSGEVGSTKYAMLIGKQWILVGEQSKIEKLQHSWGGTINTIE</sequence>
<feature type="transmembrane region" description="Helical" evidence="1">
    <location>
        <begin position="97"/>
        <end position="119"/>
    </location>
</feature>
<evidence type="ECO:0000256" key="1">
    <source>
        <dbReference type="SAM" id="Phobius"/>
    </source>
</evidence>
<feature type="transmembrane region" description="Helical" evidence="1">
    <location>
        <begin position="60"/>
        <end position="85"/>
    </location>
</feature>
<protein>
    <recommendedName>
        <fullName evidence="4">DUF1109 domain-containing protein</fullName>
    </recommendedName>
</protein>
<organism evidence="2 3">
    <name type="scientific">Bifidobacterium primatium</name>
    <dbReference type="NCBI Taxonomy" id="2045438"/>
    <lineage>
        <taxon>Bacteria</taxon>
        <taxon>Bacillati</taxon>
        <taxon>Actinomycetota</taxon>
        <taxon>Actinomycetes</taxon>
        <taxon>Bifidobacteriales</taxon>
        <taxon>Bifidobacteriaceae</taxon>
        <taxon>Bifidobacterium</taxon>
    </lineage>
</organism>
<reference evidence="2 3" key="1">
    <citation type="submission" date="2017-10" db="EMBL/GenBank/DDBJ databases">
        <title>Draft genome sequences of strains TRE 1, TRE 9, TRE H and TRI 7, isolated from tamarins, belonging to four potential novel Bifidobacterium species.</title>
        <authorList>
            <person name="Mattarelli P."/>
            <person name="Modesto M."/>
            <person name="Puglisi E."/>
            <person name="Morelli L."/>
            <person name="Spezio C."/>
            <person name="Bonetti A."/>
            <person name="Sandri C."/>
        </authorList>
    </citation>
    <scope>NUCLEOTIDE SEQUENCE [LARGE SCALE GENOMIC DNA]</scope>
    <source>
        <strain evidence="3">TRE1</strain>
    </source>
</reference>
<evidence type="ECO:0000313" key="3">
    <source>
        <dbReference type="Proteomes" id="UP000229095"/>
    </source>
</evidence>
<gene>
    <name evidence="2" type="ORF">CS006_02935</name>
</gene>
<comment type="caution">
    <text evidence="2">The sequence shown here is derived from an EMBL/GenBank/DDBJ whole genome shotgun (WGS) entry which is preliminary data.</text>
</comment>
<dbReference type="AlphaFoldDB" id="A0A2M9HBC6"/>
<keyword evidence="3" id="KW-1185">Reference proteome</keyword>
<feature type="transmembrane region" description="Helical" evidence="1">
    <location>
        <begin position="24"/>
        <end position="48"/>
    </location>
</feature>
<name>A0A2M9HBC6_9BIFI</name>
<dbReference type="EMBL" id="PEBI01000001">
    <property type="protein sequence ID" value="PJM74110.1"/>
    <property type="molecule type" value="Genomic_DNA"/>
</dbReference>
<evidence type="ECO:0000313" key="2">
    <source>
        <dbReference type="EMBL" id="PJM74110.1"/>
    </source>
</evidence>
<keyword evidence="1" id="KW-0472">Membrane</keyword>
<keyword evidence="1" id="KW-1133">Transmembrane helix</keyword>
<proteinExistence type="predicted"/>
<evidence type="ECO:0008006" key="4">
    <source>
        <dbReference type="Google" id="ProtNLM"/>
    </source>
</evidence>
<dbReference type="RefSeq" id="WP_100510252.1">
    <property type="nucleotide sequence ID" value="NZ_PEBI01000001.1"/>
</dbReference>
<keyword evidence="1" id="KW-0812">Transmembrane</keyword>